<name>A0A3P8DUJ3_9TREM</name>
<dbReference type="AlphaFoldDB" id="A0A3P8DUJ3"/>
<accession>A0A3P8DUJ3</accession>
<proteinExistence type="predicted"/>
<protein>
    <submittedName>
        <fullName evidence="1">Uncharacterized protein</fullName>
    </submittedName>
</protein>
<evidence type="ECO:0000313" key="1">
    <source>
        <dbReference type="EMBL" id="VDP55402.1"/>
    </source>
</evidence>
<dbReference type="EMBL" id="UZAL01030762">
    <property type="protein sequence ID" value="VDP55402.1"/>
    <property type="molecule type" value="Genomic_DNA"/>
</dbReference>
<evidence type="ECO:0000313" key="2">
    <source>
        <dbReference type="Proteomes" id="UP000269396"/>
    </source>
</evidence>
<gene>
    <name evidence="1" type="ORF">SMTD_LOCUS10647</name>
</gene>
<reference evidence="1 2" key="1">
    <citation type="submission" date="2018-11" db="EMBL/GenBank/DDBJ databases">
        <authorList>
            <consortium name="Pathogen Informatics"/>
        </authorList>
    </citation>
    <scope>NUCLEOTIDE SEQUENCE [LARGE SCALE GENOMIC DNA]</scope>
    <source>
        <strain>Denwood</strain>
        <strain evidence="2">Zambia</strain>
    </source>
</reference>
<keyword evidence="2" id="KW-1185">Reference proteome</keyword>
<dbReference type="Proteomes" id="UP000269396">
    <property type="component" value="Unassembled WGS sequence"/>
</dbReference>
<organism evidence="1 2">
    <name type="scientific">Schistosoma mattheei</name>
    <dbReference type="NCBI Taxonomy" id="31246"/>
    <lineage>
        <taxon>Eukaryota</taxon>
        <taxon>Metazoa</taxon>
        <taxon>Spiralia</taxon>
        <taxon>Lophotrochozoa</taxon>
        <taxon>Platyhelminthes</taxon>
        <taxon>Trematoda</taxon>
        <taxon>Digenea</taxon>
        <taxon>Strigeidida</taxon>
        <taxon>Schistosomatoidea</taxon>
        <taxon>Schistosomatidae</taxon>
        <taxon>Schistosoma</taxon>
    </lineage>
</organism>
<sequence>MKQQQRPVSYSFLSYDNTMSYTDHLSASSNQSQSRQIMHEEVLSATFVEHVQATEVSVPRW</sequence>